<dbReference type="Proteomes" id="UP000192132">
    <property type="component" value="Unassembled WGS sequence"/>
</dbReference>
<comment type="caution">
    <text evidence="1">The sequence shown here is derived from an EMBL/GenBank/DDBJ whole genome shotgun (WGS) entry which is preliminary data.</text>
</comment>
<accession>A0A1S8CX42</accession>
<organism evidence="1 2">
    <name type="scientific">Alkanindiges hydrocarboniclasticus</name>
    <dbReference type="NCBI Taxonomy" id="1907941"/>
    <lineage>
        <taxon>Bacteria</taxon>
        <taxon>Pseudomonadati</taxon>
        <taxon>Pseudomonadota</taxon>
        <taxon>Gammaproteobacteria</taxon>
        <taxon>Moraxellales</taxon>
        <taxon>Moraxellaceae</taxon>
        <taxon>Alkanindiges</taxon>
    </lineage>
</organism>
<dbReference type="OrthoDB" id="6198066at2"/>
<dbReference type="InterPro" id="IPR010985">
    <property type="entry name" value="Ribbon_hlx_hlx"/>
</dbReference>
<evidence type="ECO:0000313" key="2">
    <source>
        <dbReference type="Proteomes" id="UP000192132"/>
    </source>
</evidence>
<dbReference type="EMBL" id="MLCN01000006">
    <property type="protein sequence ID" value="ONG41890.1"/>
    <property type="molecule type" value="Genomic_DNA"/>
</dbReference>
<keyword evidence="2" id="KW-1185">Reference proteome</keyword>
<dbReference type="AlphaFoldDB" id="A0A1S8CX42"/>
<evidence type="ECO:0000313" key="1">
    <source>
        <dbReference type="EMBL" id="ONG41890.1"/>
    </source>
</evidence>
<dbReference type="SUPFAM" id="SSF47598">
    <property type="entry name" value="Ribbon-helix-helix"/>
    <property type="match status" value="1"/>
</dbReference>
<sequence length="82" mass="9460">MQTKLTLRLEDELIEQAKIYAKQSGKSVSQLVADYFLQLKKPQLGDKAQLPPITQQLSGLLKNVHIENEHTDYKAYLENKYL</sequence>
<reference evidence="1 2" key="1">
    <citation type="submission" date="2016-10" db="EMBL/GenBank/DDBJ databases">
        <title>Draft Genome sequence of Alkanindiges sp. strain H1.</title>
        <authorList>
            <person name="Subhash Y."/>
            <person name="Lee S."/>
        </authorList>
    </citation>
    <scope>NUCLEOTIDE SEQUENCE [LARGE SCALE GENOMIC DNA]</scope>
    <source>
        <strain evidence="1 2">H1</strain>
    </source>
</reference>
<dbReference type="RefSeq" id="WP_076877011.1">
    <property type="nucleotide sequence ID" value="NZ_MLCN01000006.1"/>
</dbReference>
<gene>
    <name evidence="1" type="ORF">BKE30_02045</name>
</gene>
<dbReference type="InterPro" id="IPR045944">
    <property type="entry name" value="DUF6364"/>
</dbReference>
<name>A0A1S8CX42_9GAMM</name>
<dbReference type="Pfam" id="PF19891">
    <property type="entry name" value="DUF6364"/>
    <property type="match status" value="1"/>
</dbReference>
<protein>
    <submittedName>
        <fullName evidence="1">Antitoxin</fullName>
    </submittedName>
</protein>
<proteinExistence type="predicted"/>
<dbReference type="STRING" id="1907941.BKE30_02045"/>
<dbReference type="GO" id="GO:0006355">
    <property type="term" value="P:regulation of DNA-templated transcription"/>
    <property type="evidence" value="ECO:0007669"/>
    <property type="project" value="InterPro"/>
</dbReference>